<proteinExistence type="predicted"/>
<feature type="region of interest" description="Disordered" evidence="1">
    <location>
        <begin position="291"/>
        <end position="404"/>
    </location>
</feature>
<name>A0A197KCT8_9FUNG</name>
<organism evidence="2 3">
    <name type="scientific">Linnemannia elongata AG-77</name>
    <dbReference type="NCBI Taxonomy" id="1314771"/>
    <lineage>
        <taxon>Eukaryota</taxon>
        <taxon>Fungi</taxon>
        <taxon>Fungi incertae sedis</taxon>
        <taxon>Mucoromycota</taxon>
        <taxon>Mortierellomycotina</taxon>
        <taxon>Mortierellomycetes</taxon>
        <taxon>Mortierellales</taxon>
        <taxon>Mortierellaceae</taxon>
        <taxon>Linnemannia</taxon>
    </lineage>
</organism>
<evidence type="ECO:0000313" key="3">
    <source>
        <dbReference type="Proteomes" id="UP000078512"/>
    </source>
</evidence>
<accession>A0A197KCT8</accession>
<feature type="compositionally biased region" description="Pro residues" evidence="1">
    <location>
        <begin position="62"/>
        <end position="71"/>
    </location>
</feature>
<dbReference type="OrthoDB" id="2448637at2759"/>
<feature type="region of interest" description="Disordered" evidence="1">
    <location>
        <begin position="53"/>
        <end position="85"/>
    </location>
</feature>
<dbReference type="AlphaFoldDB" id="A0A197KCT8"/>
<dbReference type="EMBL" id="KV442018">
    <property type="protein sequence ID" value="OAQ34204.1"/>
    <property type="molecule type" value="Genomic_DNA"/>
</dbReference>
<evidence type="ECO:0000313" key="2">
    <source>
        <dbReference type="EMBL" id="OAQ34204.1"/>
    </source>
</evidence>
<reference evidence="2 3" key="1">
    <citation type="submission" date="2016-05" db="EMBL/GenBank/DDBJ databases">
        <title>Genome sequencing reveals origins of a unique bacterial endosymbiosis in the earliest lineages of terrestrial Fungi.</title>
        <authorList>
            <consortium name="DOE Joint Genome Institute"/>
            <person name="Uehling J."/>
            <person name="Gryganskyi A."/>
            <person name="Hameed K."/>
            <person name="Tschaplinski T."/>
            <person name="Misztal P."/>
            <person name="Wu S."/>
            <person name="Desiro A."/>
            <person name="Vande Pol N."/>
            <person name="Du Z.-Y."/>
            <person name="Zienkiewicz A."/>
            <person name="Zienkiewicz K."/>
            <person name="Morin E."/>
            <person name="Tisserant E."/>
            <person name="Splivallo R."/>
            <person name="Hainaut M."/>
            <person name="Henrissat B."/>
            <person name="Ohm R."/>
            <person name="Kuo A."/>
            <person name="Yan J."/>
            <person name="Lipzen A."/>
            <person name="Nolan M."/>
            <person name="Labutti K."/>
            <person name="Barry K."/>
            <person name="Goldstein A."/>
            <person name="Labbe J."/>
            <person name="Schadt C."/>
            <person name="Tuskan G."/>
            <person name="Grigoriev I."/>
            <person name="Martin F."/>
            <person name="Vilgalys R."/>
            <person name="Bonito G."/>
        </authorList>
    </citation>
    <scope>NUCLEOTIDE SEQUENCE [LARGE SCALE GENOMIC DNA]</scope>
    <source>
        <strain evidence="2 3">AG-77</strain>
    </source>
</reference>
<feature type="region of interest" description="Disordered" evidence="1">
    <location>
        <begin position="216"/>
        <end position="278"/>
    </location>
</feature>
<feature type="compositionally biased region" description="Basic and acidic residues" evidence="1">
    <location>
        <begin position="365"/>
        <end position="379"/>
    </location>
</feature>
<dbReference type="Proteomes" id="UP000078512">
    <property type="component" value="Unassembled WGS sequence"/>
</dbReference>
<feature type="compositionally biased region" description="Low complexity" evidence="1">
    <location>
        <begin position="291"/>
        <end position="308"/>
    </location>
</feature>
<keyword evidence="3" id="KW-1185">Reference proteome</keyword>
<feature type="compositionally biased region" description="Low complexity" evidence="1">
    <location>
        <begin position="216"/>
        <end position="250"/>
    </location>
</feature>
<gene>
    <name evidence="2" type="ORF">K457DRAFT_133771</name>
</gene>
<feature type="compositionally biased region" description="Polar residues" evidence="1">
    <location>
        <begin position="316"/>
        <end position="330"/>
    </location>
</feature>
<feature type="compositionally biased region" description="Low complexity" evidence="1">
    <location>
        <begin position="343"/>
        <end position="357"/>
    </location>
</feature>
<feature type="region of interest" description="Disordered" evidence="1">
    <location>
        <begin position="434"/>
        <end position="459"/>
    </location>
</feature>
<sequence length="459" mass="48836">MPPRHYANTPIMVNTATSSPTSVAVAPLTTSIAGLTSVRSIFGTAPVRRHTVGQMPSTYFSPRPPVNPPPTSAGHHHHQRNQPSVSSFISAGGAMIGIDSGPKKTAAEKAAERDWQEQAKQIFQLSTVSAKGHFLPPSPSPLELGKQGSNDRFKDNDADYFTTIIISTSPERVRTFLSTESSISPGMFSLPANKTKRNAIPSFSTPPCSSSSLLSSFASLSSPSSSEPSSTRSSSPVSMSQHGQLSQQQQTPAMVVGQDKESSKVAATPTNLPPPYVSAVPAAIPKRRVVAPADTLSTPPSSPPTISAKDMYFPTSDPTATPTEATQSIPVTPPSSTPKSMPNTPSSQAFSSNSSNNPRQRLRRPHQESPMHRNSRVAEEEQDEDDVDGGSGGGGSGSNRNKIMSKRRAQISFLTGVTPEDEEDLSDIFAHTVYNTNSNNNSRRRHYGSSSFLTSSPPA</sequence>
<protein>
    <submittedName>
        <fullName evidence="2">Uncharacterized protein</fullName>
    </submittedName>
</protein>
<evidence type="ECO:0000256" key="1">
    <source>
        <dbReference type="SAM" id="MobiDB-lite"/>
    </source>
</evidence>